<feature type="compositionally biased region" description="Basic and acidic residues" evidence="1">
    <location>
        <begin position="53"/>
        <end position="67"/>
    </location>
</feature>
<evidence type="ECO:0000313" key="3">
    <source>
        <dbReference type="Proteomes" id="UP000801492"/>
    </source>
</evidence>
<dbReference type="OrthoDB" id="25402at2759"/>
<keyword evidence="3" id="KW-1185">Reference proteome</keyword>
<reference evidence="2" key="1">
    <citation type="submission" date="2019-08" db="EMBL/GenBank/DDBJ databases">
        <title>The genome of the North American firefly Photinus pyralis.</title>
        <authorList>
            <consortium name="Photinus pyralis genome working group"/>
            <person name="Fallon T.R."/>
            <person name="Sander Lower S.E."/>
            <person name="Weng J.-K."/>
        </authorList>
    </citation>
    <scope>NUCLEOTIDE SEQUENCE</scope>
    <source>
        <strain evidence="2">TRF0915ILg1</strain>
        <tissue evidence="2">Whole body</tissue>
    </source>
</reference>
<dbReference type="EMBL" id="VTPC01090254">
    <property type="protein sequence ID" value="KAF2883927.1"/>
    <property type="molecule type" value="Genomic_DNA"/>
</dbReference>
<dbReference type="AlphaFoldDB" id="A0A8K0CH44"/>
<dbReference type="Proteomes" id="UP000801492">
    <property type="component" value="Unassembled WGS sequence"/>
</dbReference>
<protein>
    <submittedName>
        <fullName evidence="2">Uncharacterized protein</fullName>
    </submittedName>
</protein>
<organism evidence="2 3">
    <name type="scientific">Ignelater luminosus</name>
    <name type="common">Cucubano</name>
    <name type="synonym">Pyrophorus luminosus</name>
    <dbReference type="NCBI Taxonomy" id="2038154"/>
    <lineage>
        <taxon>Eukaryota</taxon>
        <taxon>Metazoa</taxon>
        <taxon>Ecdysozoa</taxon>
        <taxon>Arthropoda</taxon>
        <taxon>Hexapoda</taxon>
        <taxon>Insecta</taxon>
        <taxon>Pterygota</taxon>
        <taxon>Neoptera</taxon>
        <taxon>Endopterygota</taxon>
        <taxon>Coleoptera</taxon>
        <taxon>Polyphaga</taxon>
        <taxon>Elateriformia</taxon>
        <taxon>Elateroidea</taxon>
        <taxon>Elateridae</taxon>
        <taxon>Agrypninae</taxon>
        <taxon>Pyrophorini</taxon>
        <taxon>Ignelater</taxon>
    </lineage>
</organism>
<feature type="region of interest" description="Disordered" evidence="1">
    <location>
        <begin position="53"/>
        <end position="75"/>
    </location>
</feature>
<comment type="caution">
    <text evidence="2">The sequence shown here is derived from an EMBL/GenBank/DDBJ whole genome shotgun (WGS) entry which is preliminary data.</text>
</comment>
<evidence type="ECO:0000313" key="2">
    <source>
        <dbReference type="EMBL" id="KAF2883927.1"/>
    </source>
</evidence>
<evidence type="ECO:0000256" key="1">
    <source>
        <dbReference type="SAM" id="MobiDB-lite"/>
    </source>
</evidence>
<proteinExistence type="predicted"/>
<sequence>MGRRVRSQHPPPNNLYELRQSLIRVWEDIAQESAASMTGLMMPVRSAVSEGELRGKGRCVDSGESHSGRCKVLGN</sequence>
<gene>
    <name evidence="2" type="ORF">ILUMI_22244</name>
</gene>
<accession>A0A8K0CH44</accession>
<name>A0A8K0CH44_IGNLU</name>